<dbReference type="GO" id="GO:1902850">
    <property type="term" value="P:microtubule cytoskeleton organization involved in mitosis"/>
    <property type="evidence" value="ECO:0007669"/>
    <property type="project" value="UniProtKB-ARBA"/>
</dbReference>
<dbReference type="Proteomes" id="UP000717585">
    <property type="component" value="Unassembled WGS sequence"/>
</dbReference>
<comment type="subcellular location">
    <subcellularLocation>
        <location evidence="1">Cytoplasm</location>
        <location evidence="1">Cytoskeleton</location>
    </subcellularLocation>
</comment>
<dbReference type="GO" id="GO:0051959">
    <property type="term" value="F:dynein light intermediate chain binding"/>
    <property type="evidence" value="ECO:0007669"/>
    <property type="project" value="InterPro"/>
</dbReference>
<dbReference type="Pfam" id="PF08385">
    <property type="entry name" value="DHC_N1"/>
    <property type="match status" value="1"/>
</dbReference>
<dbReference type="SMART" id="SM00382">
    <property type="entry name" value="AAA"/>
    <property type="match status" value="3"/>
</dbReference>
<feature type="coiled-coil region" evidence="12">
    <location>
        <begin position="2997"/>
        <end position="3024"/>
    </location>
</feature>
<evidence type="ECO:0000256" key="6">
    <source>
        <dbReference type="ARBA" id="ARBA00022741"/>
    </source>
</evidence>
<evidence type="ECO:0000256" key="5">
    <source>
        <dbReference type="ARBA" id="ARBA00022737"/>
    </source>
</evidence>
<organism evidence="14 15">
    <name type="scientific">Carpediemonas membranifera</name>
    <dbReference type="NCBI Taxonomy" id="201153"/>
    <lineage>
        <taxon>Eukaryota</taxon>
        <taxon>Metamonada</taxon>
        <taxon>Carpediemonas-like organisms</taxon>
        <taxon>Carpediemonas</taxon>
    </lineage>
</organism>
<dbReference type="Pfam" id="PF22597">
    <property type="entry name" value="DYN_lid"/>
    <property type="match status" value="1"/>
</dbReference>
<dbReference type="Gene3D" id="1.20.140.100">
    <property type="entry name" value="Dynein heavy chain, N-terminal domain 2"/>
    <property type="match status" value="1"/>
</dbReference>
<evidence type="ECO:0000256" key="4">
    <source>
        <dbReference type="ARBA" id="ARBA00022701"/>
    </source>
</evidence>
<dbReference type="Gene3D" id="1.10.8.720">
    <property type="entry name" value="Region D6 of dynein motor"/>
    <property type="match status" value="1"/>
</dbReference>
<dbReference type="InterPro" id="IPR042222">
    <property type="entry name" value="Dynein_2_N"/>
</dbReference>
<dbReference type="Gene3D" id="1.10.287.2620">
    <property type="match status" value="1"/>
</dbReference>
<comment type="caution">
    <text evidence="14">The sequence shown here is derived from an EMBL/GenBank/DDBJ whole genome shotgun (WGS) entry which is preliminary data.</text>
</comment>
<dbReference type="InterPro" id="IPR013602">
    <property type="entry name" value="Dynein_heavy_linker"/>
</dbReference>
<dbReference type="InterPro" id="IPR024743">
    <property type="entry name" value="Dynein_HC_stalk"/>
</dbReference>
<gene>
    <name evidence="14" type="ORF">J8273_4966</name>
</gene>
<dbReference type="Gene3D" id="3.40.50.300">
    <property type="entry name" value="P-loop containing nucleotide triphosphate hydrolases"/>
    <property type="match status" value="4"/>
</dbReference>
<dbReference type="InterPro" id="IPR043157">
    <property type="entry name" value="Dynein_AAA1S"/>
</dbReference>
<feature type="coiled-coil region" evidence="12">
    <location>
        <begin position="3519"/>
        <end position="3546"/>
    </location>
</feature>
<dbReference type="GO" id="GO:0045505">
    <property type="term" value="F:dynein intermediate chain binding"/>
    <property type="evidence" value="ECO:0007669"/>
    <property type="project" value="InterPro"/>
</dbReference>
<dbReference type="Pfam" id="PF12775">
    <property type="entry name" value="AAA_7"/>
    <property type="match status" value="1"/>
</dbReference>
<evidence type="ECO:0000313" key="15">
    <source>
        <dbReference type="Proteomes" id="UP000717585"/>
    </source>
</evidence>
<evidence type="ECO:0000313" key="14">
    <source>
        <dbReference type="EMBL" id="KAG9393495.1"/>
    </source>
</evidence>
<dbReference type="Pfam" id="PF12774">
    <property type="entry name" value="AAA_6"/>
    <property type="match status" value="1"/>
</dbReference>
<keyword evidence="6" id="KW-0547">Nucleotide-binding</keyword>
<keyword evidence="4" id="KW-0493">Microtubule</keyword>
<evidence type="ECO:0000256" key="9">
    <source>
        <dbReference type="ARBA" id="ARBA00023054"/>
    </source>
</evidence>
<reference evidence="14" key="1">
    <citation type="submission" date="2021-05" db="EMBL/GenBank/DDBJ databases">
        <title>A free-living protist that lacks canonical eukaryotic 1 DNA replication and segregation systems.</title>
        <authorList>
            <person name="Salas-Leiva D.E."/>
            <person name="Tromer E.C."/>
            <person name="Curtis B.A."/>
            <person name="Jerlstrom-Hultqvist J."/>
            <person name="Kolisko M."/>
            <person name="Yi Z."/>
            <person name="Salas-Leiva J.S."/>
            <person name="Gallot-Lavallee L."/>
            <person name="Kops G.J.P.L."/>
            <person name="Archibald J.M."/>
            <person name="Simpson A.G.B."/>
            <person name="Roger A.J."/>
        </authorList>
    </citation>
    <scope>NUCLEOTIDE SEQUENCE</scope>
    <source>
        <strain evidence="14">BICM</strain>
    </source>
</reference>
<dbReference type="Gene3D" id="6.10.140.1060">
    <property type="match status" value="1"/>
</dbReference>
<dbReference type="InterPro" id="IPR041658">
    <property type="entry name" value="AAA_lid_11"/>
</dbReference>
<keyword evidence="5" id="KW-0677">Repeat</keyword>
<dbReference type="GO" id="GO:0005524">
    <property type="term" value="F:ATP binding"/>
    <property type="evidence" value="ECO:0007669"/>
    <property type="project" value="UniProtKB-KW"/>
</dbReference>
<dbReference type="InterPro" id="IPR013594">
    <property type="entry name" value="Dynein_heavy_tail"/>
</dbReference>
<evidence type="ECO:0000256" key="3">
    <source>
        <dbReference type="ARBA" id="ARBA00022490"/>
    </source>
</evidence>
<dbReference type="Pfam" id="PF12780">
    <property type="entry name" value="AAA_8"/>
    <property type="match status" value="1"/>
</dbReference>
<dbReference type="InterPro" id="IPR035706">
    <property type="entry name" value="AAA_9"/>
</dbReference>
<dbReference type="InterPro" id="IPR027417">
    <property type="entry name" value="P-loop_NTPase"/>
</dbReference>
<evidence type="ECO:0000256" key="2">
    <source>
        <dbReference type="ARBA" id="ARBA00022197"/>
    </source>
</evidence>
<dbReference type="PANTHER" id="PTHR45703:SF36">
    <property type="entry name" value="DYNEIN HEAVY CHAIN, CYTOPLASMIC"/>
    <property type="match status" value="1"/>
</dbReference>
<dbReference type="Gene3D" id="1.10.8.710">
    <property type="match status" value="1"/>
</dbReference>
<dbReference type="InterPro" id="IPR042219">
    <property type="entry name" value="AAA_lid_11_sf"/>
</dbReference>
<proteinExistence type="predicted"/>
<dbReference type="Gene3D" id="1.10.472.130">
    <property type="match status" value="1"/>
</dbReference>
<dbReference type="GO" id="GO:0030473">
    <property type="term" value="P:nuclear migration along microtubule"/>
    <property type="evidence" value="ECO:0007669"/>
    <property type="project" value="UniProtKB-ARBA"/>
</dbReference>
<keyword evidence="7" id="KW-0067">ATP-binding</keyword>
<dbReference type="OrthoDB" id="447173at2759"/>
<keyword evidence="8" id="KW-0243">Dynein</keyword>
<dbReference type="Pfam" id="PF18198">
    <property type="entry name" value="AAA_lid_11"/>
    <property type="match status" value="1"/>
</dbReference>
<dbReference type="PANTHER" id="PTHR45703">
    <property type="entry name" value="DYNEIN HEAVY CHAIN"/>
    <property type="match status" value="1"/>
</dbReference>
<dbReference type="Pfam" id="PF08393">
    <property type="entry name" value="DHC_N2"/>
    <property type="match status" value="1"/>
</dbReference>
<sequence length="4323" mass="471715">MFVSCRELTQDVLNAFYTKEETLSMLLTKEGTDASELSVHVDSLLIQSDSTCLVILKKATTIDPETPIAVQLDVMSFSGRNALETFLNDFHRAVVHPSAVGGGLQQVNRLRTEISKLEGTFRQCQPVTHIPEPRLTVPDRLKAHLTAGKAPLDLELDDELVTDLRKAFNRWFADTNALVKVDRDVSSGPAANELSFLLSKAERLDAALRVKDSPEMKAMVSIINSDDAKDILGVQAVRLATMLRDDDQLASTLDRIKRVNTQFSGLPLASIETSADFADLKAACDRAVEQLKSKFVRPGLDELYGVERFILFVNAVARDFGAAMVSMLTTQQPLFGGVDPEDRLVSAGNVLQAVDQSFAEIGRDLQAAGMIPAHRRLRQSLGDLYHLIQRTLEFLQQHNKLRQGVLDVFGPTSPMLSALDGSFARLGVEESALLDTTERGEQAWQTANERYMAVTKSVEEELVEILRARLGAASTASQMHAVFRQFHGLFFRPALKSAAADYQTPLLERVEDELMALRQRCIDKPEKTPLGRYLMRAGHSRAVATLLYSEQLHAELNLYSSRVEQILGADWQDHADGAALAEGIRKARQLVQDPQTLLSEWLFKNHVVLEQAAALTETSVLASDGKPQPTIIVNLSPEIVRMFMEARYFVRATSGRKGRISKSASETITRVKTFQRKNGEYITIGRRMACRLVEIHAALARLSGEGVAGWKETTSLLDGLRHKVHATLDAIAKLKWGQLQLIRDSAAALDDITAALTKSVLELTDRATELNSELHKIAHGSIEEVPAAVSAVNSALSDLDLSGFTPIIPFVTAVEARIREILVCRVTELCKDVTAGTGAHAIPSTEAELRFEHGKATLTPSPVTIVVDAHAHLENLVSQLVGTPRPRLVRTGYEPALTDYSDVWTECADALAPATATIVQTSKSLAELLQGWRSLAGLWSLSNETVAEAFGSDIDAWLTALSDLIASKESLTVDTPDAIGHVRVRYTALSQVREKVSSWQKALAAGAMANLKAEIASRVQDAEAAREQAETLSISGDVSVVVKSLDTLQTLMKTAPETRKIADALAAKCQALEPYESSAPGLAVELSGAVDTMQEAIDKVTDGFVANFPTVSNIIYGADHVLADTAIGILDSWSDDKPLGNIPYEEAVGRLEEHRSALTEALDDVKAQIGAVSALLDVSAALTSLAPPNKTSAVSQKGCQSRLLAALEEVGHIADLWEALRPVKLGVASVRQTLWPTVEAASLSGILSELNNKLSALPGKFRTTEPYSHAQAELQAISACVPVIRALSGPMMRHRHWTQLANSVGDQKYAVPAELVVEDILAIGAKGSPAERHVKEVMRVAQGELAIEEFIKETENAWSQQEFPIVTKDDGQRVVREWDSIMELARDNLGNLSGVRASPFFSSFAETIAAWETKLESVLVLLETWAPVQKLWVYLRTVVFGTGDIARQLPADAQRLRAADAEMNGVMADLAGMPRVLAFDAAFNGKGEIVGRLTRVGEALRKVQTALGQYLESQRSKNPRLYFLGDEDLLEILGNQKDITVISKHLPKLFTALGSLVTKEEEEATVIEAVVSISQETLTLEPIAYKPESGIHDLLYELEVGNTKALKKQVLSAYHSLSDSTDSMLKVFESHIFQATHLALSAVWSSAVTQAIAENTLADLSEKWARLLSTAAQVSDGGPKFRALITELTYQSGTVARLALDSDPHCTWALTVSTAVSAESDALVSISVGGVTYPYGWELLGLDRLVTTPLTEQCYLALTQALAQGLGGSPAGPAGTGKTETVKQLAGVLGRHVVVFCCDESFDTAAITRILVGTAELGAFVCFDEFNRLEEAIMSAVSRVLAVIQRGVLTKSSSIKLLDRDIKLNPGLGVFITMNPGYAGRQELPDNLKSMFRSVLMTKPDGQIIAEVMLSTHGFVTAATLASKAVPFFEFCEGHLSSQAHYDWGLRAIRSVLVAAGRVLRTQGDIPEEARAECEFKAFIEALTDSVVPKLVAEDREPFKQLLLQSFRADPTGTVDKGLNDAILEVCAEWELTPTDEFVSKVHQLQRTLLAHHGVMVVGDAGSGKTCVWRALVHAKQKQGREIRHVVIAPKAVSKEELYGTLDAAREWKDGVLTAQFRRIVECPDDVDHWIVLDGSIDPVTVENLNSVLDDNRVLTLPTGERLSLPHNARIVFETTTLKQATLATVSRCGMVWVADIIEPRHQLARGIAQLGSGKSGWKTCNVRQNQLEVEAIAREIWSTLPEIYSKIAPEISKTSEDQIMEFSHSRVIATVMAHLRYAVHTATAQPQHGDVMKGFLSRYAAHALFWSAVAAIPPARQEIFAKKFTADLGLELPSQPIYTCQPDPVTGTWAEMTPPAPPPIKTEDIGLTVVPTMDTVRNNHLITTGLHGAGVVVLVGKAGTGKTMSFTATTENDDDLNVVFLNFSSSTGRQLIVDTLFRHCVRRSTHVGTVLAPAHGKLVLFCDEINLPKPDAYGTVRAIAFLRHVIEHGGFWTSRYGWLAVENVLIGGCCNPPTDAGRVPFDPRFLRHLPLVLVDTPSLESMRRIYTTYNKAAFRPCPTLAATVDDVTDFMINVYRENQAMFGGKQPHYFYSTRELSRWSRAIAVCLAETPVEPSLEELSDLVVHEAMRLFHDRLVSAEDKNSHVQCIKALTASLPTSLPAQELLFTPWLGGQYAKVEKDALADFIQYRLTTFTDEEGVVGDLVLFPEMLGLLCSIDRVLRQPMGHVLLIGASGAGKTVSTRFVSWMDGFTLETINSHAKYTLRDFEDDLRRIMIAAGVNGDRTVLLFDESNVLGTAFLEHMNALLASGDIPGLFADATLDDLISQLSDVTYREGAHVDTEDRTALYSWFTKRVRTNLHVVMTMNPASPAFNSRTKSSPALFNRCVVHWVGDWSDEALQMVADAYLGKVDLEGHVDDPSGYRERFIGSAVALHKEAGVVGAEIAADPTCSAAVSAVQHISPRHFIAMLSAFAQQHMSIAERRSTAALRVNNGIDRITTTQTEMAEVELELSKKNKELADTDAAAEEKLSLIIRDQKAAQIKKGELESLVAGLGEKEADIAVRKQEAEASLAEVEPMVKEAQQSVKSINKLHLDELRRLNNPPEGVKLAIEAVLLLLGEKSKVATDWTAVRSIMRKDDFIQRIIMFQGASASDKLLAFLEKKYLANPSFTFESVNRASRAAGPMVKWVASQVQYLRIVANIAPLRAEVQAAEDALREVREQAASGEAELGRLQESITRTESEYAQLLRTIEKIKAEKETTQARVDRCSHLLTSLESEQERWLDQAIAQTEGTNQFNGDLLLASAFTAYATICDERLRLRMLLAWMAKMDTWAVAFNPDLTIVDVLTTPADIADWDALGLPPDSVCRENAAVLAQTSRTPFLLDETETALPFIKAKFKGVRLLETSFTEPGCMQQLEQAVRFGLPIVMRAAEHADPGLNNLLSFDRSQTGSATVQIGGKQLDFSPTFKLFLLCETSSATLPPDLVSRTAVISFASTPGTLTDQCLTNTVDQRLPDVGKQRAEFLLESRKLTARIHSLEEQLLAALNQQTDLLADESILKSLETLQVENAAVNTRRTDVAELSKQLDNQAQEYAPVAEVAARLFFLTARMRSLDPAYVISPAMFRRMFIRTLETNPEATVDELVQLVCNVTYSVAGAAMSSPHRLALAVAIAAVRQDQLSADELDVLALGVSRLTLSKTAPIEGAESHPHGQLISYLSTLDLSYQKILQLDPNPSAAALIETIGVGRAMIWHRLTNSPLWSAAASSFVASVMGPGFSMLPDEMIEDISKLVAACPKAPVVLVATPGYDPTFIVTRYCEEHSVPTTSLAVGDLTAVQLAQAAARVPANGALYVQNVHLADSALLDALVSAENSMRGQLIISTASSLRVHPAMLASGLCVAVEEPLGLAGQVARLAPAAMLPGLPAEAARVDMLLAFLHCIICQRSRNAPEGFARPTSWTRADYAAARSSIMQAIRDVSQGRTNVPPEDLPWSIIRELLIRAVYGAKMGPGTDYAILQHYVENIMRAESFDPDFELDGVSIPTAANVHSWLHTEGEHINHAPESIGLTEHATMKQDTVERETFTAALCLLRESETGAGSTPYALDSWISVLRDVLALPMPEVADSSISALLASERSELKASLCSIKSNLESLLATPVGNRTPEQWNLHGSLAVNVAPDSWGHGTCEGALLDLIAKYKNLLYASPGRMQFNALSRPIRMLSVLRQTTSDREERAIEELHLAISFEEVAGGITTQVTLEECSVTDNIVSFAPGTAVVDITLYWTATDSAGFSIPVFGDASRSVFIDTVSIQVSDADKDLLIRRSAAILM</sequence>
<accession>A0A8J6AWR9</accession>
<evidence type="ECO:0000256" key="11">
    <source>
        <dbReference type="ARBA" id="ARBA00023212"/>
    </source>
</evidence>
<dbReference type="SUPFAM" id="SSF52540">
    <property type="entry name" value="P-loop containing nucleoside triphosphate hydrolases"/>
    <property type="match status" value="4"/>
</dbReference>
<dbReference type="Pfam" id="PF12781">
    <property type="entry name" value="AAA_9"/>
    <property type="match status" value="1"/>
</dbReference>
<dbReference type="GO" id="GO:0000070">
    <property type="term" value="P:mitotic sister chromatid segregation"/>
    <property type="evidence" value="ECO:0007669"/>
    <property type="project" value="UniProtKB-ARBA"/>
</dbReference>
<dbReference type="Gene3D" id="1.10.8.1220">
    <property type="match status" value="1"/>
</dbReference>
<protein>
    <recommendedName>
        <fullName evidence="2">Dynein heavy chain, cytoplasmic</fullName>
    </recommendedName>
</protein>
<dbReference type="Pfam" id="PF12777">
    <property type="entry name" value="MT"/>
    <property type="match status" value="1"/>
</dbReference>
<evidence type="ECO:0000256" key="1">
    <source>
        <dbReference type="ARBA" id="ARBA00004245"/>
    </source>
</evidence>
<dbReference type="InterPro" id="IPR024317">
    <property type="entry name" value="Dynein_heavy_chain_D4_dom"/>
</dbReference>
<name>A0A8J6AWR9_9EUKA</name>
<keyword evidence="9 12" id="KW-0175">Coiled coil</keyword>
<dbReference type="Gene3D" id="1.20.920.20">
    <property type="match status" value="1"/>
</dbReference>
<dbReference type="GO" id="GO:0000235">
    <property type="term" value="C:astral microtubule"/>
    <property type="evidence" value="ECO:0007669"/>
    <property type="project" value="UniProtKB-ARBA"/>
</dbReference>
<dbReference type="Gene3D" id="1.20.920.30">
    <property type="match status" value="1"/>
</dbReference>
<dbReference type="InterPro" id="IPR026983">
    <property type="entry name" value="DHC"/>
</dbReference>
<feature type="domain" description="AAA+ ATPase" evidence="13">
    <location>
        <begin position="1764"/>
        <end position="1902"/>
    </location>
</feature>
<dbReference type="InterPro" id="IPR054354">
    <property type="entry name" value="DYNC2H1-like_lid"/>
</dbReference>
<keyword evidence="3" id="KW-0963">Cytoplasm</keyword>
<feature type="coiled-coil region" evidence="12">
    <location>
        <begin position="3201"/>
        <end position="3263"/>
    </location>
</feature>
<dbReference type="Gene3D" id="1.20.58.1120">
    <property type="match status" value="1"/>
</dbReference>
<evidence type="ECO:0000256" key="12">
    <source>
        <dbReference type="SAM" id="Coils"/>
    </source>
</evidence>
<evidence type="ECO:0000259" key="13">
    <source>
        <dbReference type="SMART" id="SM00382"/>
    </source>
</evidence>
<feature type="domain" description="AAA+ ATPase" evidence="13">
    <location>
        <begin position="2389"/>
        <end position="2536"/>
    </location>
</feature>
<dbReference type="GO" id="GO:0005938">
    <property type="term" value="C:cell cortex"/>
    <property type="evidence" value="ECO:0007669"/>
    <property type="project" value="UniProtKB-ARBA"/>
</dbReference>
<dbReference type="InterPro" id="IPR003593">
    <property type="entry name" value="AAA+_ATPase"/>
</dbReference>
<keyword evidence="11" id="KW-0206">Cytoskeleton</keyword>
<feature type="domain" description="AAA+ ATPase" evidence="13">
    <location>
        <begin position="2724"/>
        <end position="2887"/>
    </location>
</feature>
<dbReference type="GO" id="GO:0008569">
    <property type="term" value="F:minus-end-directed microtubule motor activity"/>
    <property type="evidence" value="ECO:0007669"/>
    <property type="project" value="UniProtKB-ARBA"/>
</dbReference>
<dbReference type="FunFam" id="3.40.50.300:FF:000996">
    <property type="entry name" value="Cytoplasmic dynein heavy chain"/>
    <property type="match status" value="1"/>
</dbReference>
<keyword evidence="10" id="KW-0505">Motor protein</keyword>
<evidence type="ECO:0000256" key="7">
    <source>
        <dbReference type="ARBA" id="ARBA00022840"/>
    </source>
</evidence>
<evidence type="ECO:0000256" key="8">
    <source>
        <dbReference type="ARBA" id="ARBA00023017"/>
    </source>
</evidence>
<dbReference type="Gene3D" id="3.20.180.20">
    <property type="entry name" value="Dynein heavy chain, N-terminal domain 2"/>
    <property type="match status" value="1"/>
</dbReference>
<dbReference type="GO" id="GO:0030286">
    <property type="term" value="C:dynein complex"/>
    <property type="evidence" value="ECO:0007669"/>
    <property type="project" value="UniProtKB-KW"/>
</dbReference>
<dbReference type="InterPro" id="IPR035699">
    <property type="entry name" value="AAA_6"/>
</dbReference>
<keyword evidence="15" id="KW-1185">Reference proteome</keyword>
<evidence type="ECO:0000256" key="10">
    <source>
        <dbReference type="ARBA" id="ARBA00023175"/>
    </source>
</evidence>
<dbReference type="EMBL" id="JAHDYR010000024">
    <property type="protein sequence ID" value="KAG9393495.1"/>
    <property type="molecule type" value="Genomic_DNA"/>
</dbReference>
<dbReference type="InterPro" id="IPR042228">
    <property type="entry name" value="Dynein_linker_3"/>
</dbReference>